<accession>A0A515DH33</accession>
<keyword evidence="2" id="KW-0813">Transport</keyword>
<dbReference type="SUPFAM" id="SSF53822">
    <property type="entry name" value="Periplasmic binding protein-like I"/>
    <property type="match status" value="1"/>
</dbReference>
<dbReference type="OrthoDB" id="8766630at2"/>
<evidence type="ECO:0000256" key="3">
    <source>
        <dbReference type="ARBA" id="ARBA00022729"/>
    </source>
</evidence>
<gene>
    <name evidence="6" type="ORF">EUB48_07460</name>
</gene>
<proteinExistence type="inferred from homology"/>
<dbReference type="AlphaFoldDB" id="A0A515DH33"/>
<dbReference type="InterPro" id="IPR000709">
    <property type="entry name" value="Leu_Ile_Val-bd"/>
</dbReference>
<evidence type="ECO:0000313" key="6">
    <source>
        <dbReference type="EMBL" id="QDL39687.1"/>
    </source>
</evidence>
<dbReference type="GO" id="GO:0006865">
    <property type="term" value="P:amino acid transport"/>
    <property type="evidence" value="ECO:0007669"/>
    <property type="project" value="UniProtKB-KW"/>
</dbReference>
<comment type="similarity">
    <text evidence="1">Belongs to the leucine-binding protein family.</text>
</comment>
<dbReference type="InterPro" id="IPR006311">
    <property type="entry name" value="TAT_signal"/>
</dbReference>
<keyword evidence="3" id="KW-0732">Signal</keyword>
<evidence type="ECO:0000313" key="7">
    <source>
        <dbReference type="Proteomes" id="UP000316798"/>
    </source>
</evidence>
<evidence type="ECO:0000256" key="4">
    <source>
        <dbReference type="ARBA" id="ARBA00022970"/>
    </source>
</evidence>
<organism evidence="6 7">
    <name type="scientific">Rhodoferax sediminis</name>
    <dbReference type="NCBI Taxonomy" id="2509614"/>
    <lineage>
        <taxon>Bacteria</taxon>
        <taxon>Pseudomonadati</taxon>
        <taxon>Pseudomonadota</taxon>
        <taxon>Betaproteobacteria</taxon>
        <taxon>Burkholderiales</taxon>
        <taxon>Comamonadaceae</taxon>
        <taxon>Rhodoferax</taxon>
    </lineage>
</organism>
<reference evidence="6 7" key="1">
    <citation type="submission" date="2019-01" db="EMBL/GenBank/DDBJ databases">
        <title>Genomic insights into a novel species Rhodoferax sp.</title>
        <authorList>
            <person name="Jin L."/>
        </authorList>
    </citation>
    <scope>NUCLEOTIDE SEQUENCE [LARGE SCALE GENOMIC DNA]</scope>
    <source>
        <strain evidence="6 7">CHu59-6-5</strain>
    </source>
</reference>
<keyword evidence="4" id="KW-0029">Amino-acid transport</keyword>
<evidence type="ECO:0000256" key="2">
    <source>
        <dbReference type="ARBA" id="ARBA00022448"/>
    </source>
</evidence>
<dbReference type="KEGG" id="rhf:EUB48_07460"/>
<dbReference type="PRINTS" id="PR00337">
    <property type="entry name" value="LEUILEVALBP"/>
</dbReference>
<evidence type="ECO:0000259" key="5">
    <source>
        <dbReference type="Pfam" id="PF13458"/>
    </source>
</evidence>
<feature type="domain" description="Leucine-binding protein" evidence="5">
    <location>
        <begin position="40"/>
        <end position="386"/>
    </location>
</feature>
<dbReference type="PROSITE" id="PS51318">
    <property type="entry name" value="TAT"/>
    <property type="match status" value="1"/>
</dbReference>
<name>A0A515DH33_9BURK</name>
<dbReference type="InterPro" id="IPR051010">
    <property type="entry name" value="BCAA_transport"/>
</dbReference>
<dbReference type="PANTHER" id="PTHR30483:SF6">
    <property type="entry name" value="PERIPLASMIC BINDING PROTEIN OF ABC TRANSPORTER FOR NATURAL AMINO ACIDS"/>
    <property type="match status" value="1"/>
</dbReference>
<sequence>MGNQSGPGKFGRRTVLQVAAAAGAAQLAPPFIISARGEETVKLGLDNPLTGVYAATGKNELTGCQLAVEQINAKGGILGRQAELLIEDSSSGDAGTAVQKARKLIDRDKVNFLLGNVNSGLSLAMAQVSNEKRILHIVPGGHTDAITGSTCHWNVFRVCNTTRMLTNAIAKSLMDRYGKKMYFITSDYAFGHTLQEGYDANLKQYGGTKLGEDLVPLGTTDFSSYLIKAQATKPDVLVFLANGDDLLNALKQAVQFGLDKRIHLAGANTELEVLEGLPPEARIGDWVAEWYHIQPGVPHVDEFVAAIKKKTGRVPTARTWFGFVGAWSCALAANKAKSLDALKMARALDGMELPPEVGLMPNTPFYRANQHQLIGSLYVGNAQAKGSAPDDLFHVAKVVNGKDVAGTVEESGCKMTWPA</sequence>
<dbReference type="Gene3D" id="3.40.50.2300">
    <property type="match status" value="2"/>
</dbReference>
<dbReference type="PANTHER" id="PTHR30483">
    <property type="entry name" value="LEUCINE-SPECIFIC-BINDING PROTEIN"/>
    <property type="match status" value="1"/>
</dbReference>
<dbReference type="RefSeq" id="WP_142821144.1">
    <property type="nucleotide sequence ID" value="NZ_CP035503.1"/>
</dbReference>
<dbReference type="InterPro" id="IPR028082">
    <property type="entry name" value="Peripla_BP_I"/>
</dbReference>
<dbReference type="EMBL" id="CP035503">
    <property type="protein sequence ID" value="QDL39687.1"/>
    <property type="molecule type" value="Genomic_DNA"/>
</dbReference>
<dbReference type="Pfam" id="PF13458">
    <property type="entry name" value="Peripla_BP_6"/>
    <property type="match status" value="1"/>
</dbReference>
<protein>
    <submittedName>
        <fullName evidence="6">ABC transporter substrate-binding protein</fullName>
    </submittedName>
</protein>
<dbReference type="Proteomes" id="UP000316798">
    <property type="component" value="Chromosome"/>
</dbReference>
<dbReference type="InterPro" id="IPR028081">
    <property type="entry name" value="Leu-bd"/>
</dbReference>
<evidence type="ECO:0000256" key="1">
    <source>
        <dbReference type="ARBA" id="ARBA00010062"/>
    </source>
</evidence>
<keyword evidence="7" id="KW-1185">Reference proteome</keyword>